<comment type="caution">
    <text evidence="2">The sequence shown here is derived from an EMBL/GenBank/DDBJ whole genome shotgun (WGS) entry which is preliminary data.</text>
</comment>
<dbReference type="PANTHER" id="PTHR33215">
    <property type="entry name" value="PROTEIN DISTAL ANTENNA"/>
    <property type="match status" value="1"/>
</dbReference>
<name>A0ABW6W3I1_9ACTN</name>
<accession>A0ABW6W3I1</accession>
<protein>
    <submittedName>
        <fullName evidence="2">Transposase</fullName>
    </submittedName>
</protein>
<dbReference type="RefSeq" id="WP_020515583.1">
    <property type="nucleotide sequence ID" value="NZ_JBIAZU010000001.1"/>
</dbReference>
<dbReference type="InterPro" id="IPR009057">
    <property type="entry name" value="Homeodomain-like_sf"/>
</dbReference>
<evidence type="ECO:0000313" key="2">
    <source>
        <dbReference type="EMBL" id="MFF5287863.1"/>
    </source>
</evidence>
<feature type="region of interest" description="Disordered" evidence="1">
    <location>
        <begin position="54"/>
        <end position="74"/>
    </location>
</feature>
<evidence type="ECO:0000313" key="3">
    <source>
        <dbReference type="Proteomes" id="UP001602245"/>
    </source>
</evidence>
<keyword evidence="3" id="KW-1185">Reference proteome</keyword>
<dbReference type="Pfam" id="PF01527">
    <property type="entry name" value="HTH_Tnp_1"/>
    <property type="match status" value="1"/>
</dbReference>
<dbReference type="InterPro" id="IPR002514">
    <property type="entry name" value="Transposase_8"/>
</dbReference>
<dbReference type="EMBL" id="JBIAZU010000001">
    <property type="protein sequence ID" value="MFF5287863.1"/>
    <property type="molecule type" value="Genomic_DNA"/>
</dbReference>
<dbReference type="Proteomes" id="UP001602245">
    <property type="component" value="Unassembled WGS sequence"/>
</dbReference>
<dbReference type="PANTHER" id="PTHR33215:SF13">
    <property type="entry name" value="PROTEIN DISTAL ANTENNA"/>
    <property type="match status" value="1"/>
</dbReference>
<evidence type="ECO:0000256" key="1">
    <source>
        <dbReference type="SAM" id="MobiDB-lite"/>
    </source>
</evidence>
<proteinExistence type="predicted"/>
<dbReference type="SUPFAM" id="SSF46689">
    <property type="entry name" value="Homeodomain-like"/>
    <property type="match status" value="1"/>
</dbReference>
<organism evidence="2 3">
    <name type="scientific">Paractinoplanes globisporus</name>
    <dbReference type="NCBI Taxonomy" id="113565"/>
    <lineage>
        <taxon>Bacteria</taxon>
        <taxon>Bacillati</taxon>
        <taxon>Actinomycetota</taxon>
        <taxon>Actinomycetes</taxon>
        <taxon>Micromonosporales</taxon>
        <taxon>Micromonosporaceae</taxon>
        <taxon>Paractinoplanes</taxon>
    </lineage>
</organism>
<sequence length="86" mass="9594">MSRERGVPLGRPPRFTAEFKRDAVDLVLSSGRAVNEVARELGVGNETLRNWVNKRRQAPEADERVPASPADKDTEIARLRAQVAEL</sequence>
<gene>
    <name evidence="2" type="ORF">ACFY35_00395</name>
</gene>
<feature type="compositionally biased region" description="Basic and acidic residues" evidence="1">
    <location>
        <begin position="57"/>
        <end position="74"/>
    </location>
</feature>
<dbReference type="Gene3D" id="1.10.10.60">
    <property type="entry name" value="Homeodomain-like"/>
    <property type="match status" value="1"/>
</dbReference>
<dbReference type="InterPro" id="IPR051839">
    <property type="entry name" value="RD_transcriptional_regulator"/>
</dbReference>
<reference evidence="2 3" key="1">
    <citation type="submission" date="2024-10" db="EMBL/GenBank/DDBJ databases">
        <title>The Natural Products Discovery Center: Release of the First 8490 Sequenced Strains for Exploring Actinobacteria Biosynthetic Diversity.</title>
        <authorList>
            <person name="Kalkreuter E."/>
            <person name="Kautsar S.A."/>
            <person name="Yang D."/>
            <person name="Bader C.D."/>
            <person name="Teijaro C.N."/>
            <person name="Fluegel L."/>
            <person name="Davis C.M."/>
            <person name="Simpson J.R."/>
            <person name="Lauterbach L."/>
            <person name="Steele A.D."/>
            <person name="Gui C."/>
            <person name="Meng S."/>
            <person name="Li G."/>
            <person name="Viehrig K."/>
            <person name="Ye F."/>
            <person name="Su P."/>
            <person name="Kiefer A.F."/>
            <person name="Nichols A."/>
            <person name="Cepeda A.J."/>
            <person name="Yan W."/>
            <person name="Fan B."/>
            <person name="Jiang Y."/>
            <person name="Adhikari A."/>
            <person name="Zheng C.-J."/>
            <person name="Schuster L."/>
            <person name="Cowan T.M."/>
            <person name="Smanski M.J."/>
            <person name="Chevrette M.G."/>
            <person name="De Carvalho L.P.S."/>
            <person name="Shen B."/>
        </authorList>
    </citation>
    <scope>NUCLEOTIDE SEQUENCE [LARGE SCALE GENOMIC DNA]</scope>
    <source>
        <strain evidence="2 3">NPDC000087</strain>
    </source>
</reference>